<dbReference type="GeneID" id="30200386"/>
<dbReference type="EMBL" id="KV454209">
    <property type="protein sequence ID" value="ODQ60677.1"/>
    <property type="molecule type" value="Genomic_DNA"/>
</dbReference>
<reference evidence="1 2" key="1">
    <citation type="journal article" date="2016" name="Proc. Natl. Acad. Sci. U.S.A.">
        <title>Comparative genomics of biotechnologically important yeasts.</title>
        <authorList>
            <person name="Riley R."/>
            <person name="Haridas S."/>
            <person name="Wolfe K.H."/>
            <person name="Lopes M.R."/>
            <person name="Hittinger C.T."/>
            <person name="Goeker M."/>
            <person name="Salamov A.A."/>
            <person name="Wisecaver J.H."/>
            <person name="Long T.M."/>
            <person name="Calvey C.H."/>
            <person name="Aerts A.L."/>
            <person name="Barry K.W."/>
            <person name="Choi C."/>
            <person name="Clum A."/>
            <person name="Coughlan A.Y."/>
            <person name="Deshpande S."/>
            <person name="Douglass A.P."/>
            <person name="Hanson S.J."/>
            <person name="Klenk H.-P."/>
            <person name="LaButti K.M."/>
            <person name="Lapidus A."/>
            <person name="Lindquist E.A."/>
            <person name="Lipzen A.M."/>
            <person name="Meier-Kolthoff J.P."/>
            <person name="Ohm R.A."/>
            <person name="Otillar R.P."/>
            <person name="Pangilinan J.L."/>
            <person name="Peng Y."/>
            <person name="Rokas A."/>
            <person name="Rosa C.A."/>
            <person name="Scheuner C."/>
            <person name="Sibirny A.A."/>
            <person name="Slot J.C."/>
            <person name="Stielow J.B."/>
            <person name="Sun H."/>
            <person name="Kurtzman C.P."/>
            <person name="Blackwell M."/>
            <person name="Grigoriev I.V."/>
            <person name="Jeffries T.W."/>
        </authorList>
    </citation>
    <scope>NUCLEOTIDE SEQUENCE [LARGE SCALE GENOMIC DNA]</scope>
    <source>
        <strain evidence="2">ATCC 58044 / CBS 1984 / NCYC 433 / NRRL Y-366-8</strain>
    </source>
</reference>
<organism evidence="1 2">
    <name type="scientific">Wickerhamomyces anomalus (strain ATCC 58044 / CBS 1984 / NCYC 433 / NRRL Y-366-8)</name>
    <name type="common">Yeast</name>
    <name type="synonym">Hansenula anomala</name>
    <dbReference type="NCBI Taxonomy" id="683960"/>
    <lineage>
        <taxon>Eukaryota</taxon>
        <taxon>Fungi</taxon>
        <taxon>Dikarya</taxon>
        <taxon>Ascomycota</taxon>
        <taxon>Saccharomycotina</taxon>
        <taxon>Saccharomycetes</taxon>
        <taxon>Phaffomycetales</taxon>
        <taxon>Wickerhamomycetaceae</taxon>
        <taxon>Wickerhamomyces</taxon>
    </lineage>
</organism>
<dbReference type="AlphaFoldDB" id="A0A1E3P738"/>
<protein>
    <submittedName>
        <fullName evidence="1">Uncharacterized protein</fullName>
    </submittedName>
</protein>
<keyword evidence="2" id="KW-1185">Reference proteome</keyword>
<accession>A0A1E3P738</accession>
<evidence type="ECO:0000313" key="1">
    <source>
        <dbReference type="EMBL" id="ODQ60677.1"/>
    </source>
</evidence>
<name>A0A1E3P738_WICAA</name>
<sequence length="203" mass="24395">MSALSSNSIILSRLNSGEYKTTSLPTSLPSTLNPFLDFQTLKSSEIIKEYEKTHYYSEKDKKIDKLYKRALKDHEKIEKNLIKSGGSELNNGEYLGRDLQIKEIEILKFEKFYEIKGIYCEIIEFVKEYEDPYKLQSEKEPIEVELRRCFEEFDDLLRQLRFLDLERHDLLKLRKQLKRQHGVWYTRLFKDKREKSKLQKLNK</sequence>
<dbReference type="Proteomes" id="UP000094112">
    <property type="component" value="Unassembled WGS sequence"/>
</dbReference>
<evidence type="ECO:0000313" key="2">
    <source>
        <dbReference type="Proteomes" id="UP000094112"/>
    </source>
</evidence>
<dbReference type="RefSeq" id="XP_019039884.1">
    <property type="nucleotide sequence ID" value="XM_019183140.1"/>
</dbReference>
<proteinExistence type="predicted"/>
<gene>
    <name evidence="1" type="ORF">WICANDRAFT_61243</name>
</gene>